<name>A0A3D8YAA9_9BACT</name>
<dbReference type="RefSeq" id="WP_115831520.1">
    <property type="nucleotide sequence ID" value="NZ_QNUL01000010.1"/>
</dbReference>
<reference evidence="2 3" key="1">
    <citation type="submission" date="2018-07" db="EMBL/GenBank/DDBJ databases">
        <title>Dyadobacter roseus sp. nov., isolated from rose rhizosphere soil.</title>
        <authorList>
            <person name="Chen L."/>
        </authorList>
    </citation>
    <scope>NUCLEOTIDE SEQUENCE [LARGE SCALE GENOMIC DNA]</scope>
    <source>
        <strain evidence="2 3">RS19</strain>
    </source>
</reference>
<dbReference type="OrthoDB" id="1290722at2"/>
<dbReference type="Proteomes" id="UP000256373">
    <property type="component" value="Unassembled WGS sequence"/>
</dbReference>
<keyword evidence="1" id="KW-0732">Signal</keyword>
<comment type="caution">
    <text evidence="2">The sequence shown here is derived from an EMBL/GenBank/DDBJ whole genome shotgun (WGS) entry which is preliminary data.</text>
</comment>
<feature type="signal peptide" evidence="1">
    <location>
        <begin position="1"/>
        <end position="24"/>
    </location>
</feature>
<dbReference type="Gene3D" id="1.50.10.100">
    <property type="entry name" value="Chondroitin AC/alginate lyase"/>
    <property type="match status" value="1"/>
</dbReference>
<evidence type="ECO:0000256" key="1">
    <source>
        <dbReference type="SAM" id="SignalP"/>
    </source>
</evidence>
<accession>A0A3D8YAA9</accession>
<gene>
    <name evidence="2" type="ORF">DSL64_13920</name>
</gene>
<dbReference type="EMBL" id="QNUL01000010">
    <property type="protein sequence ID" value="REA60634.1"/>
    <property type="molecule type" value="Genomic_DNA"/>
</dbReference>
<evidence type="ECO:0008006" key="4">
    <source>
        <dbReference type="Google" id="ProtNLM"/>
    </source>
</evidence>
<dbReference type="AlphaFoldDB" id="A0A3D8YAA9"/>
<protein>
    <recommendedName>
        <fullName evidence="4">Heparinase</fullName>
    </recommendedName>
</protein>
<proteinExistence type="predicted"/>
<evidence type="ECO:0000313" key="3">
    <source>
        <dbReference type="Proteomes" id="UP000256373"/>
    </source>
</evidence>
<dbReference type="InterPro" id="IPR008930">
    <property type="entry name" value="Terpenoid_cyclase/PrenylTrfase"/>
</dbReference>
<dbReference type="SUPFAM" id="SSF48239">
    <property type="entry name" value="Terpenoid cyclases/Protein prenyltransferases"/>
    <property type="match status" value="1"/>
</dbReference>
<feature type="chain" id="PRO_5017536079" description="Heparinase" evidence="1">
    <location>
        <begin position="25"/>
        <end position="570"/>
    </location>
</feature>
<sequence>MHRRRFITLGGTSLCALPILTSTAFTFINKNDSKMPPWLVELVKRNDNSVENLLKFQVSDPKSPDFGGVADGFGILNPHSTSALVQVGGNAVFSPDSKFYKSDELLEKMKLAVLYLLKIQHSDGTIDLLSTNFHSTPDTAFLVKRLAIAYTLIDRSQATFAQSVLTELKKFLLNAGEALVKGGIHTPNHRWVVTAALTRLNGLWPDTRYVDRANEWLGEHIDIDADGQYNEKSTFIYSSLTDRLLITIAAGLDKLELLESVRKNLNMTMYYVHPNGEIVTDASGRQDKAVVGTLENYYYPYRYLAMLDKNGSYSAMCKMIEETAGGKIGGFLDYLLADSTLWEALPPVKALPLNYVKAFPISGLVRIRRNRWDSTLIAKNPVWFTFMKGNAVVQGVRFASSFFGKGQFQTEEVKANGAYFELTQKLEGPYWQPYPKDAIAPDGDWEKMPRTNRPQSEVQHLETNVRIRETKEGMEIEVSTNGTERVPAALEIIFRPGGELKGVTKIEGTKDSWLLAANTGTYTVGSDTISFGPGLALHKNIALRGALSPMDAPTVFLTGFTPFKHTIRFS</sequence>
<dbReference type="InterPro" id="IPR008929">
    <property type="entry name" value="Chondroitin_lyas"/>
</dbReference>
<organism evidence="2 3">
    <name type="scientific">Dyadobacter luteus</name>
    <dbReference type="NCBI Taxonomy" id="2259619"/>
    <lineage>
        <taxon>Bacteria</taxon>
        <taxon>Pseudomonadati</taxon>
        <taxon>Bacteroidota</taxon>
        <taxon>Cytophagia</taxon>
        <taxon>Cytophagales</taxon>
        <taxon>Spirosomataceae</taxon>
        <taxon>Dyadobacter</taxon>
    </lineage>
</organism>
<keyword evidence="3" id="KW-1185">Reference proteome</keyword>
<evidence type="ECO:0000313" key="2">
    <source>
        <dbReference type="EMBL" id="REA60634.1"/>
    </source>
</evidence>